<dbReference type="PANTHER" id="PTHR21716:SF4">
    <property type="entry name" value="TRANSMEMBRANE PROTEIN 245"/>
    <property type="match status" value="1"/>
</dbReference>
<comment type="caution">
    <text evidence="7">The sequence shown here is derived from an EMBL/GenBank/DDBJ whole genome shotgun (WGS) entry which is preliminary data.</text>
</comment>
<evidence type="ECO:0000256" key="4">
    <source>
        <dbReference type="ARBA" id="ARBA00022989"/>
    </source>
</evidence>
<dbReference type="PATRIC" id="fig|742725.3.peg.2001"/>
<dbReference type="PANTHER" id="PTHR21716">
    <property type="entry name" value="TRANSMEMBRANE PROTEIN"/>
    <property type="match status" value="1"/>
</dbReference>
<feature type="transmembrane region" description="Helical" evidence="6">
    <location>
        <begin position="294"/>
        <end position="327"/>
    </location>
</feature>
<evidence type="ECO:0008006" key="9">
    <source>
        <dbReference type="Google" id="ProtNLM"/>
    </source>
</evidence>
<keyword evidence="4 6" id="KW-1133">Transmembrane helix</keyword>
<evidence type="ECO:0000256" key="1">
    <source>
        <dbReference type="ARBA" id="ARBA00004141"/>
    </source>
</evidence>
<feature type="transmembrane region" description="Helical" evidence="6">
    <location>
        <begin position="12"/>
        <end position="44"/>
    </location>
</feature>
<dbReference type="AlphaFoldDB" id="G5HB87"/>
<dbReference type="eggNOG" id="COG0628">
    <property type="taxonomic scope" value="Bacteria"/>
</dbReference>
<accession>G5HB87</accession>
<gene>
    <name evidence="7" type="ORF">HMPREF9450_01902</name>
</gene>
<dbReference type="EMBL" id="ADLD01000013">
    <property type="protein sequence ID" value="EHB91853.1"/>
    <property type="molecule type" value="Genomic_DNA"/>
</dbReference>
<dbReference type="RefSeq" id="WP_009134708.1">
    <property type="nucleotide sequence ID" value="NZ_CP102250.1"/>
</dbReference>
<reference evidence="7 8" key="1">
    <citation type="submission" date="2011-08" db="EMBL/GenBank/DDBJ databases">
        <title>The Genome Sequence of Alistipes indistinctus YIT 12060.</title>
        <authorList>
            <consortium name="The Broad Institute Genome Sequencing Platform"/>
            <person name="Earl A."/>
            <person name="Ward D."/>
            <person name="Feldgarden M."/>
            <person name="Gevers D."/>
            <person name="Morotomi M."/>
            <person name="Young S.K."/>
            <person name="Zeng Q."/>
            <person name="Gargeya S."/>
            <person name="Fitzgerald M."/>
            <person name="Haas B."/>
            <person name="Abouelleil A."/>
            <person name="Alvarado L."/>
            <person name="Arachchi H.M."/>
            <person name="Berlin A."/>
            <person name="Brown A."/>
            <person name="Chapman S.B."/>
            <person name="Chen Z."/>
            <person name="Dunbar C."/>
            <person name="Freedman E."/>
            <person name="Gearin G."/>
            <person name="Gellesch M."/>
            <person name="Goldberg J."/>
            <person name="Griggs A."/>
            <person name="Gujja S."/>
            <person name="Heiman D."/>
            <person name="Howarth C."/>
            <person name="Larson L."/>
            <person name="Lui A."/>
            <person name="MacDonald P.J.P."/>
            <person name="Montmayeur A."/>
            <person name="Murphy C."/>
            <person name="Neiman D."/>
            <person name="Pearson M."/>
            <person name="Priest M."/>
            <person name="Roberts A."/>
            <person name="Saif S."/>
            <person name="Shea T."/>
            <person name="Shenoy N."/>
            <person name="Sisk P."/>
            <person name="Stolte C."/>
            <person name="Sykes S."/>
            <person name="Wortman J."/>
            <person name="Nusbaum C."/>
            <person name="Birren B."/>
        </authorList>
    </citation>
    <scope>NUCLEOTIDE SEQUENCE [LARGE SCALE GENOMIC DNA]</scope>
    <source>
        <strain evidence="7 8">YIT 12060</strain>
    </source>
</reference>
<feature type="transmembrane region" description="Helical" evidence="6">
    <location>
        <begin position="223"/>
        <end position="253"/>
    </location>
</feature>
<feature type="transmembrane region" description="Helical" evidence="6">
    <location>
        <begin position="64"/>
        <end position="86"/>
    </location>
</feature>
<dbReference type="Proteomes" id="UP000006008">
    <property type="component" value="Unassembled WGS sequence"/>
</dbReference>
<feature type="transmembrane region" description="Helical" evidence="6">
    <location>
        <begin position="141"/>
        <end position="160"/>
    </location>
</feature>
<feature type="transmembrane region" description="Helical" evidence="6">
    <location>
        <begin position="260"/>
        <end position="282"/>
    </location>
</feature>
<dbReference type="GO" id="GO:0016020">
    <property type="term" value="C:membrane"/>
    <property type="evidence" value="ECO:0007669"/>
    <property type="project" value="UniProtKB-SubCell"/>
</dbReference>
<dbReference type="HOGENOM" id="CLU_041771_0_0_10"/>
<comment type="subcellular location">
    <subcellularLocation>
        <location evidence="1">Membrane</location>
        <topology evidence="1">Multi-pass membrane protein</topology>
    </subcellularLocation>
</comment>
<protein>
    <recommendedName>
        <fullName evidence="9">AI-2E family transporter</fullName>
    </recommendedName>
</protein>
<keyword evidence="8" id="KW-1185">Reference proteome</keyword>
<dbReference type="OrthoDB" id="9773730at2"/>
<evidence type="ECO:0000256" key="5">
    <source>
        <dbReference type="ARBA" id="ARBA00023136"/>
    </source>
</evidence>
<dbReference type="GeneID" id="92815070"/>
<evidence type="ECO:0000256" key="3">
    <source>
        <dbReference type="ARBA" id="ARBA00022692"/>
    </source>
</evidence>
<name>G5HB87_9BACT</name>
<dbReference type="Pfam" id="PF01594">
    <property type="entry name" value="AI-2E_transport"/>
    <property type="match status" value="1"/>
</dbReference>
<dbReference type="STRING" id="742725.HMPREF9450_01902"/>
<dbReference type="InterPro" id="IPR002549">
    <property type="entry name" value="AI-2E-like"/>
</dbReference>
<organism evidence="7 8">
    <name type="scientific">Alistipes indistinctus YIT 12060</name>
    <dbReference type="NCBI Taxonomy" id="742725"/>
    <lineage>
        <taxon>Bacteria</taxon>
        <taxon>Pseudomonadati</taxon>
        <taxon>Bacteroidota</taxon>
        <taxon>Bacteroidia</taxon>
        <taxon>Bacteroidales</taxon>
        <taxon>Rikenellaceae</taxon>
        <taxon>Alistipes</taxon>
    </lineage>
</organism>
<proteinExistence type="inferred from homology"/>
<evidence type="ECO:0000256" key="6">
    <source>
        <dbReference type="SAM" id="Phobius"/>
    </source>
</evidence>
<keyword evidence="3 6" id="KW-0812">Transmembrane</keyword>
<sequence length="351" mass="39054">MSVKEQYWRYSLVVIILGLGTIIFVKLLPFLGGLLGALTIYILVRKQMFSLTEKRHIRRGLAAAIVLCESILCFLIPMSLVVWLVVNKLQGINLDPGSIIEPAKHIAQLVEEKTGYDLLVTDNLVKLAAWIPKIGQLLMEWISGFAVNIFVLIFVLYFMLVGGRKMEAYLDDILPFNKAHTQEVLHEIKMIVQSNAIGIPLLALIQGFVALVGYWIFGVPSAVLFGLLTCFATIIPIVGTMLIWVPIVIYLALSGSWGNAIGLAIYASIVVSQSDNLIRFVLQKKMADTHPLITIFGVVIGLSLFGFMGVIFGPLMLAIFILCVNMFKREYLDRKRTAKNSSAHTESLDRQ</sequence>
<evidence type="ECO:0000313" key="7">
    <source>
        <dbReference type="EMBL" id="EHB91853.1"/>
    </source>
</evidence>
<comment type="similarity">
    <text evidence="2">Belongs to the autoinducer-2 exporter (AI-2E) (TC 2.A.86) family.</text>
</comment>
<evidence type="ECO:0000313" key="8">
    <source>
        <dbReference type="Proteomes" id="UP000006008"/>
    </source>
</evidence>
<feature type="transmembrane region" description="Helical" evidence="6">
    <location>
        <begin position="196"/>
        <end position="217"/>
    </location>
</feature>
<keyword evidence="5 6" id="KW-0472">Membrane</keyword>
<evidence type="ECO:0000256" key="2">
    <source>
        <dbReference type="ARBA" id="ARBA00009773"/>
    </source>
</evidence>